<gene>
    <name evidence="12" type="ORF">Aau02nite_07200</name>
</gene>
<name>A0A919S513_9ACTN</name>
<dbReference type="SUPFAM" id="SSF55874">
    <property type="entry name" value="ATPase domain of HSP90 chaperone/DNA topoisomerase II/histidine kinase"/>
    <property type="match status" value="1"/>
</dbReference>
<keyword evidence="8" id="KW-0902">Two-component regulatory system</keyword>
<evidence type="ECO:0000256" key="1">
    <source>
        <dbReference type="ARBA" id="ARBA00000085"/>
    </source>
</evidence>
<organism evidence="12 13">
    <name type="scientific">Actinoplanes auranticolor</name>
    <dbReference type="NCBI Taxonomy" id="47988"/>
    <lineage>
        <taxon>Bacteria</taxon>
        <taxon>Bacillati</taxon>
        <taxon>Actinomycetota</taxon>
        <taxon>Actinomycetes</taxon>
        <taxon>Micromonosporales</taxon>
        <taxon>Micromonosporaceae</taxon>
        <taxon>Actinoplanes</taxon>
    </lineage>
</organism>
<keyword evidence="7" id="KW-0067">ATP-binding</keyword>
<dbReference type="GO" id="GO:0005524">
    <property type="term" value="F:ATP binding"/>
    <property type="evidence" value="ECO:0007669"/>
    <property type="project" value="UniProtKB-KW"/>
</dbReference>
<dbReference type="SMART" id="SM00091">
    <property type="entry name" value="PAS"/>
    <property type="match status" value="2"/>
</dbReference>
<comment type="caution">
    <text evidence="12">The sequence shown here is derived from an EMBL/GenBank/DDBJ whole genome shotgun (WGS) entry which is preliminary data.</text>
</comment>
<feature type="domain" description="PAS" evidence="10">
    <location>
        <begin position="248"/>
        <end position="300"/>
    </location>
</feature>
<evidence type="ECO:0000256" key="2">
    <source>
        <dbReference type="ARBA" id="ARBA00012438"/>
    </source>
</evidence>
<dbReference type="PANTHER" id="PTHR43065">
    <property type="entry name" value="SENSOR HISTIDINE KINASE"/>
    <property type="match status" value="1"/>
</dbReference>
<dbReference type="PANTHER" id="PTHR43065:SF46">
    <property type="entry name" value="C4-DICARBOXYLATE TRANSPORT SENSOR PROTEIN DCTB"/>
    <property type="match status" value="1"/>
</dbReference>
<dbReference type="InterPro" id="IPR000700">
    <property type="entry name" value="PAS-assoc_C"/>
</dbReference>
<evidence type="ECO:0000259" key="9">
    <source>
        <dbReference type="PROSITE" id="PS50109"/>
    </source>
</evidence>
<feature type="domain" description="Histidine kinase" evidence="9">
    <location>
        <begin position="391"/>
        <end position="641"/>
    </location>
</feature>
<dbReference type="PROSITE" id="PS50113">
    <property type="entry name" value="PAC"/>
    <property type="match status" value="1"/>
</dbReference>
<dbReference type="Proteomes" id="UP000681340">
    <property type="component" value="Unassembled WGS sequence"/>
</dbReference>
<dbReference type="Pfam" id="PF08448">
    <property type="entry name" value="PAS_4"/>
    <property type="match status" value="1"/>
</dbReference>
<keyword evidence="3" id="KW-0597">Phosphoprotein</keyword>
<reference evidence="12" key="1">
    <citation type="submission" date="2021-03" db="EMBL/GenBank/DDBJ databases">
        <title>Whole genome shotgun sequence of Actinoplanes auranticolor NBRC 12245.</title>
        <authorList>
            <person name="Komaki H."/>
            <person name="Tamura T."/>
        </authorList>
    </citation>
    <scope>NUCLEOTIDE SEQUENCE</scope>
    <source>
        <strain evidence="12">NBRC 12245</strain>
    </source>
</reference>
<evidence type="ECO:0000256" key="3">
    <source>
        <dbReference type="ARBA" id="ARBA00022553"/>
    </source>
</evidence>
<dbReference type="Gene3D" id="3.30.565.10">
    <property type="entry name" value="Histidine kinase-like ATPase, C-terminal domain"/>
    <property type="match status" value="1"/>
</dbReference>
<keyword evidence="5" id="KW-0547">Nucleotide-binding</keyword>
<dbReference type="InterPro" id="IPR013767">
    <property type="entry name" value="PAS_fold"/>
</dbReference>
<evidence type="ECO:0000259" key="10">
    <source>
        <dbReference type="PROSITE" id="PS50112"/>
    </source>
</evidence>
<dbReference type="InterPro" id="IPR013656">
    <property type="entry name" value="PAS_4"/>
</dbReference>
<evidence type="ECO:0000256" key="7">
    <source>
        <dbReference type="ARBA" id="ARBA00022840"/>
    </source>
</evidence>
<evidence type="ECO:0000256" key="6">
    <source>
        <dbReference type="ARBA" id="ARBA00022777"/>
    </source>
</evidence>
<evidence type="ECO:0000256" key="8">
    <source>
        <dbReference type="ARBA" id="ARBA00023012"/>
    </source>
</evidence>
<dbReference type="InterPro" id="IPR003594">
    <property type="entry name" value="HATPase_dom"/>
</dbReference>
<dbReference type="InterPro" id="IPR005467">
    <property type="entry name" value="His_kinase_dom"/>
</dbReference>
<feature type="domain" description="PAC" evidence="11">
    <location>
        <begin position="327"/>
        <end position="378"/>
    </location>
</feature>
<dbReference type="Gene3D" id="3.30.450.20">
    <property type="entry name" value="PAS domain"/>
    <property type="match status" value="3"/>
</dbReference>
<dbReference type="PROSITE" id="PS50109">
    <property type="entry name" value="HIS_KIN"/>
    <property type="match status" value="1"/>
</dbReference>
<dbReference type="InterPro" id="IPR004358">
    <property type="entry name" value="Sig_transdc_His_kin-like_C"/>
</dbReference>
<keyword evidence="13" id="KW-1185">Reference proteome</keyword>
<dbReference type="InterPro" id="IPR036890">
    <property type="entry name" value="HATPase_C_sf"/>
</dbReference>
<dbReference type="GO" id="GO:0000160">
    <property type="term" value="P:phosphorelay signal transduction system"/>
    <property type="evidence" value="ECO:0007669"/>
    <property type="project" value="UniProtKB-KW"/>
</dbReference>
<sequence length="646" mass="69535">MAPAGSLPPGIDATVLAAALPHTVWVLAGAGEIEYANRGPGSPGEPWSFLVHPEDLAAVESAARVAGAGPYELECRLKRVDGSFGRHGVRFTPVDARPGWWIATGTDVEERAALRDELAGARRRVTETLSLLETLEAAAPAGFGFVDSDSRLIRVNETLAAMGSVARGEQLGRPVDEVLPGVWPQIAANYHRAWQTETAIVGTVVTAPSQGEAEGPRSWLAGCYPVRVEDRMMGVGLVLVDVTEREQAQAFRSVIMDDMAEGLYTVDGDGKLTSMNRAASEMLGWAEKDLLGLSVHDTVHAVPWNGTPQPESECPLRRIRTAGQSAQTVDETFVRRDGTTFGVACSVAPLETGGGLPGAVVTFRDMTEVRRAELEARHDQKLESLGRLSAGLAHEINTPIQFVGDNTRFLADAYQDMLDLLLVYRECMTPALGELQWSERTERAQRAEAKADVEYLATEIPAAVSQSLEGVERVASLVRAMKSFSYKDSTEQSYADLNEALRTTLTVARNEVKYVADVVLDLGELPDVLCHLGDLNQVFLNLLVNAADALKDKAERGEIRITSRVEGPTAVISFADNGTGIPADIQQSIFEPFFTTKEVGKGTGQGLALARAVLEKHGGSIEVRSVVGEGTEFTLRLPVAGRPETA</sequence>
<dbReference type="PRINTS" id="PR00344">
    <property type="entry name" value="BCTRLSENSOR"/>
</dbReference>
<evidence type="ECO:0000313" key="12">
    <source>
        <dbReference type="EMBL" id="GIM63928.1"/>
    </source>
</evidence>
<evidence type="ECO:0000259" key="11">
    <source>
        <dbReference type="PROSITE" id="PS50113"/>
    </source>
</evidence>
<dbReference type="Pfam" id="PF02518">
    <property type="entry name" value="HATPase_c"/>
    <property type="match status" value="1"/>
</dbReference>
<dbReference type="PROSITE" id="PS50112">
    <property type="entry name" value="PAS"/>
    <property type="match status" value="1"/>
</dbReference>
<dbReference type="GO" id="GO:0004673">
    <property type="term" value="F:protein histidine kinase activity"/>
    <property type="evidence" value="ECO:0007669"/>
    <property type="project" value="UniProtKB-EC"/>
</dbReference>
<evidence type="ECO:0000256" key="4">
    <source>
        <dbReference type="ARBA" id="ARBA00022679"/>
    </source>
</evidence>
<proteinExistence type="predicted"/>
<evidence type="ECO:0000313" key="13">
    <source>
        <dbReference type="Proteomes" id="UP000681340"/>
    </source>
</evidence>
<dbReference type="NCBIfam" id="TIGR00229">
    <property type="entry name" value="sensory_box"/>
    <property type="match status" value="1"/>
</dbReference>
<comment type="catalytic activity">
    <reaction evidence="1">
        <text>ATP + protein L-histidine = ADP + protein N-phospho-L-histidine.</text>
        <dbReference type="EC" id="2.7.13.3"/>
    </reaction>
</comment>
<dbReference type="SMART" id="SM00387">
    <property type="entry name" value="HATPase_c"/>
    <property type="match status" value="1"/>
</dbReference>
<keyword evidence="6" id="KW-0418">Kinase</keyword>
<evidence type="ECO:0000256" key="5">
    <source>
        <dbReference type="ARBA" id="ARBA00022741"/>
    </source>
</evidence>
<keyword evidence="4" id="KW-0808">Transferase</keyword>
<protein>
    <recommendedName>
        <fullName evidence="2">histidine kinase</fullName>
        <ecNumber evidence="2">2.7.13.3</ecNumber>
    </recommendedName>
</protein>
<dbReference type="SUPFAM" id="SSF55785">
    <property type="entry name" value="PYP-like sensor domain (PAS domain)"/>
    <property type="match status" value="3"/>
</dbReference>
<dbReference type="AlphaFoldDB" id="A0A919S513"/>
<dbReference type="InterPro" id="IPR035965">
    <property type="entry name" value="PAS-like_dom_sf"/>
</dbReference>
<dbReference type="InterPro" id="IPR000014">
    <property type="entry name" value="PAS"/>
</dbReference>
<dbReference type="EMBL" id="BOQL01000006">
    <property type="protein sequence ID" value="GIM63928.1"/>
    <property type="molecule type" value="Genomic_DNA"/>
</dbReference>
<dbReference type="Gene3D" id="1.10.287.130">
    <property type="match status" value="1"/>
</dbReference>
<dbReference type="EC" id="2.7.13.3" evidence="2"/>
<accession>A0A919S513</accession>
<dbReference type="Pfam" id="PF00989">
    <property type="entry name" value="PAS"/>
    <property type="match status" value="1"/>
</dbReference>
<dbReference type="CDD" id="cd00130">
    <property type="entry name" value="PAS"/>
    <property type="match status" value="2"/>
</dbReference>